<proteinExistence type="inferred from homology"/>
<evidence type="ECO:0000313" key="2">
    <source>
        <dbReference type="EMBL" id="RRR73250.1"/>
    </source>
</evidence>
<evidence type="ECO:0000256" key="1">
    <source>
        <dbReference type="ARBA" id="ARBA00009981"/>
    </source>
</evidence>
<dbReference type="AlphaFoldDB" id="A0A426U1I1"/>
<sequence>MQEYTYSEARQRLADLLELAQREGGVRIRRRDGSVFLISQVLPSGSPLDVVPVDLQMTRDEILAFIREGHRDPYQID</sequence>
<gene>
    <name evidence="2" type="ORF">EI684_09125</name>
</gene>
<protein>
    <submittedName>
        <fullName evidence="2">Type II toxin-antitoxin system Phd/YefM family antitoxin</fullName>
    </submittedName>
</protein>
<dbReference type="InterPro" id="IPR036165">
    <property type="entry name" value="YefM-like_sf"/>
</dbReference>
<comment type="caution">
    <text evidence="2">The sequence shown here is derived from an EMBL/GenBank/DDBJ whole genome shotgun (WGS) entry which is preliminary data.</text>
</comment>
<evidence type="ECO:0000313" key="3">
    <source>
        <dbReference type="Proteomes" id="UP000280307"/>
    </source>
</evidence>
<dbReference type="Gene3D" id="3.40.1620.10">
    <property type="entry name" value="YefM-like domain"/>
    <property type="match status" value="1"/>
</dbReference>
<comment type="similarity">
    <text evidence="1">Belongs to the phD/YefM antitoxin family.</text>
</comment>
<accession>A0A426U1I1</accession>
<dbReference type="SUPFAM" id="SSF143120">
    <property type="entry name" value="YefM-like"/>
    <property type="match status" value="1"/>
</dbReference>
<dbReference type="EMBL" id="RSAS01000348">
    <property type="protein sequence ID" value="RRR73250.1"/>
    <property type="molecule type" value="Genomic_DNA"/>
</dbReference>
<reference evidence="2 3" key="1">
    <citation type="submission" date="2018-12" db="EMBL/GenBank/DDBJ databases">
        <title>Genome Sequence of Candidatus Viridilinea halotolerans isolated from saline sulfide-rich spring.</title>
        <authorList>
            <person name="Grouzdev D.S."/>
            <person name="Burganskaya E.I."/>
            <person name="Krutkina M.S."/>
            <person name="Sukhacheva M.V."/>
            <person name="Gorlenko V.M."/>
        </authorList>
    </citation>
    <scope>NUCLEOTIDE SEQUENCE [LARGE SCALE GENOMIC DNA]</scope>
    <source>
        <strain evidence="2">Chok-6</strain>
    </source>
</reference>
<organism evidence="2 3">
    <name type="scientific">Candidatus Viridilinea halotolerans</name>
    <dbReference type="NCBI Taxonomy" id="2491704"/>
    <lineage>
        <taxon>Bacteria</taxon>
        <taxon>Bacillati</taxon>
        <taxon>Chloroflexota</taxon>
        <taxon>Chloroflexia</taxon>
        <taxon>Chloroflexales</taxon>
        <taxon>Chloroflexineae</taxon>
        <taxon>Oscillochloridaceae</taxon>
        <taxon>Candidatus Viridilinea</taxon>
    </lineage>
</organism>
<dbReference type="Proteomes" id="UP000280307">
    <property type="component" value="Unassembled WGS sequence"/>
</dbReference>
<name>A0A426U1I1_9CHLR</name>